<sequence>MGVNLLACPAKCPPNTLEIDERSGYIVYRTSYFAQPGTAFSRFIDAIISLVTDLLPFEDASTTNNKLESAGFVPQLWMWSQDCRVIFADPVEFDQASMDSIHAHFGAWKTSQEKLDWPATHWRCIIYDEVSRHAFLSSPPLRRGEDIELGEKGIPKAHYVKAITPTSDHDDDNYDAFMGGERSNRMGVDLDAHKTGMGVLSDSEDDEYDGFLGGSI</sequence>
<dbReference type="Proteomes" id="UP001149074">
    <property type="component" value="Unassembled WGS sequence"/>
</dbReference>
<dbReference type="RefSeq" id="XP_056468572.1">
    <property type="nucleotide sequence ID" value="XM_056623584.1"/>
</dbReference>
<name>A0A9W9JUL1_9EURO</name>
<comment type="caution">
    <text evidence="1">The sequence shown here is derived from an EMBL/GenBank/DDBJ whole genome shotgun (WGS) entry which is preliminary data.</text>
</comment>
<reference evidence="1" key="2">
    <citation type="journal article" date="2023" name="IMA Fungus">
        <title>Comparative genomic study of the Penicillium genus elucidates a diverse pangenome and 15 lateral gene transfer events.</title>
        <authorList>
            <person name="Petersen C."/>
            <person name="Sorensen T."/>
            <person name="Nielsen M.R."/>
            <person name="Sondergaard T.E."/>
            <person name="Sorensen J.L."/>
            <person name="Fitzpatrick D.A."/>
            <person name="Frisvad J.C."/>
            <person name="Nielsen K.L."/>
        </authorList>
    </citation>
    <scope>NUCLEOTIDE SEQUENCE</scope>
    <source>
        <strain evidence="1">IBT 30761</strain>
    </source>
</reference>
<evidence type="ECO:0000313" key="1">
    <source>
        <dbReference type="EMBL" id="KAJ5082050.1"/>
    </source>
</evidence>
<protein>
    <submittedName>
        <fullName evidence="1">Uncharacterized protein</fullName>
    </submittedName>
</protein>
<gene>
    <name evidence="1" type="ORF">N7532_011093</name>
</gene>
<keyword evidence="2" id="KW-1185">Reference proteome</keyword>
<organism evidence="1 2">
    <name type="scientific">Penicillium argentinense</name>
    <dbReference type="NCBI Taxonomy" id="1131581"/>
    <lineage>
        <taxon>Eukaryota</taxon>
        <taxon>Fungi</taxon>
        <taxon>Dikarya</taxon>
        <taxon>Ascomycota</taxon>
        <taxon>Pezizomycotina</taxon>
        <taxon>Eurotiomycetes</taxon>
        <taxon>Eurotiomycetidae</taxon>
        <taxon>Eurotiales</taxon>
        <taxon>Aspergillaceae</taxon>
        <taxon>Penicillium</taxon>
    </lineage>
</organism>
<dbReference type="GeneID" id="81362563"/>
<reference evidence="1" key="1">
    <citation type="submission" date="2022-11" db="EMBL/GenBank/DDBJ databases">
        <authorList>
            <person name="Petersen C."/>
        </authorList>
    </citation>
    <scope>NUCLEOTIDE SEQUENCE</scope>
    <source>
        <strain evidence="1">IBT 30761</strain>
    </source>
</reference>
<dbReference type="AlphaFoldDB" id="A0A9W9JUL1"/>
<proteinExistence type="predicted"/>
<dbReference type="EMBL" id="JAPQKI010000011">
    <property type="protein sequence ID" value="KAJ5082050.1"/>
    <property type="molecule type" value="Genomic_DNA"/>
</dbReference>
<evidence type="ECO:0000313" key="2">
    <source>
        <dbReference type="Proteomes" id="UP001149074"/>
    </source>
</evidence>
<dbReference type="OrthoDB" id="6499973at2759"/>
<accession>A0A9W9JUL1</accession>